<dbReference type="EMBL" id="UZAF01016590">
    <property type="protein sequence ID" value="VDO30755.1"/>
    <property type="molecule type" value="Genomic_DNA"/>
</dbReference>
<sequence length="47" mass="5381">MKRNTVPVKFALQAKRMKFGWSVVRARTNAENHVRVHECASLLDVSV</sequence>
<reference evidence="1 2" key="1">
    <citation type="submission" date="2018-11" db="EMBL/GenBank/DDBJ databases">
        <authorList>
            <consortium name="Pathogen Informatics"/>
        </authorList>
    </citation>
    <scope>NUCLEOTIDE SEQUENCE [LARGE SCALE GENOMIC DNA]</scope>
    <source>
        <strain evidence="1 2">MHpl1</strain>
    </source>
</reference>
<accession>A0A3P7Y004</accession>
<evidence type="ECO:0000313" key="1">
    <source>
        <dbReference type="EMBL" id="VDO30755.1"/>
    </source>
</evidence>
<organism evidence="1 2">
    <name type="scientific">Haemonchus placei</name>
    <name type="common">Barber's pole worm</name>
    <dbReference type="NCBI Taxonomy" id="6290"/>
    <lineage>
        <taxon>Eukaryota</taxon>
        <taxon>Metazoa</taxon>
        <taxon>Ecdysozoa</taxon>
        <taxon>Nematoda</taxon>
        <taxon>Chromadorea</taxon>
        <taxon>Rhabditida</taxon>
        <taxon>Rhabditina</taxon>
        <taxon>Rhabditomorpha</taxon>
        <taxon>Strongyloidea</taxon>
        <taxon>Trichostrongylidae</taxon>
        <taxon>Haemonchus</taxon>
    </lineage>
</organism>
<keyword evidence="2" id="KW-1185">Reference proteome</keyword>
<gene>
    <name evidence="1" type="ORF">HPLM_LOCUS7035</name>
</gene>
<dbReference type="Proteomes" id="UP000268014">
    <property type="component" value="Unassembled WGS sequence"/>
</dbReference>
<dbReference type="AlphaFoldDB" id="A0A3P7Y004"/>
<evidence type="ECO:0000313" key="2">
    <source>
        <dbReference type="Proteomes" id="UP000268014"/>
    </source>
</evidence>
<proteinExistence type="predicted"/>
<protein>
    <submittedName>
        <fullName evidence="1">Uncharacterized protein</fullName>
    </submittedName>
</protein>
<name>A0A3P7Y004_HAEPC</name>